<reference evidence="4 5" key="1">
    <citation type="submission" date="2016-10" db="EMBL/GenBank/DDBJ databases">
        <authorList>
            <person name="de Groot N.N."/>
        </authorList>
    </citation>
    <scope>NUCLEOTIDE SEQUENCE [LARGE SCALE GENOMIC DNA]</scope>
    <source>
        <strain evidence="4 5">DSM 15283</strain>
    </source>
</reference>
<dbReference type="Pfam" id="PF01551">
    <property type="entry name" value="Peptidase_M23"/>
    <property type="match status" value="1"/>
</dbReference>
<accession>A0A1I4I660</accession>
<dbReference type="SUPFAM" id="SSF51261">
    <property type="entry name" value="Duplicated hybrid motif"/>
    <property type="match status" value="1"/>
</dbReference>
<feature type="signal peptide" evidence="2">
    <location>
        <begin position="1"/>
        <end position="19"/>
    </location>
</feature>
<dbReference type="InterPro" id="IPR011055">
    <property type="entry name" value="Dup_hybrid_motif"/>
</dbReference>
<dbReference type="InterPro" id="IPR050570">
    <property type="entry name" value="Cell_wall_metabolism_enzyme"/>
</dbReference>
<evidence type="ECO:0000259" key="3">
    <source>
        <dbReference type="Pfam" id="PF01551"/>
    </source>
</evidence>
<sequence>MRTLTTALCGALLASSAIGAPFLSLPIDCELGETCFLQNYVDTDPGPGTRDFTCGPLSYDGHKGTDFALPSIATMQAGVNVLASAGGVVVGTRDGMVDRAITNDTLASVEGRECGNGVAIDHGDGWVTQYCHMKQGSISVTKGQTVETGDTLGQVGLSGRTQFPHVHISVRHNGTVIDPFQPGANDTCGASDKTLWADPLAYSPGGLIALGFTTAIPSFDQVKSGQIAQTTLPPNAPALVLYAYGFGSRAGDRLDITINGPANRVVAQSVDLDKTQAQYFRAIGKRTPAGGWQPGTYTGTATLYRDQQPLDSQSLTLTVE</sequence>
<dbReference type="AlphaFoldDB" id="A0A1I4I660"/>
<gene>
    <name evidence="4" type="ORF">SAMN04488042_101419</name>
</gene>
<dbReference type="Gene3D" id="2.70.70.10">
    <property type="entry name" value="Glucose Permease (Domain IIA)"/>
    <property type="match status" value="1"/>
</dbReference>
<keyword evidence="1 2" id="KW-0732">Signal</keyword>
<dbReference type="STRING" id="254406.SAMN04488042_101419"/>
<evidence type="ECO:0000313" key="5">
    <source>
        <dbReference type="Proteomes" id="UP000199144"/>
    </source>
</evidence>
<dbReference type="GO" id="GO:0004222">
    <property type="term" value="F:metalloendopeptidase activity"/>
    <property type="evidence" value="ECO:0007669"/>
    <property type="project" value="TreeGrafter"/>
</dbReference>
<feature type="chain" id="PRO_5011727870" evidence="2">
    <location>
        <begin position="20"/>
        <end position="320"/>
    </location>
</feature>
<evidence type="ECO:0000256" key="1">
    <source>
        <dbReference type="ARBA" id="ARBA00022729"/>
    </source>
</evidence>
<dbReference type="InterPro" id="IPR016047">
    <property type="entry name" value="M23ase_b-sheet_dom"/>
</dbReference>
<dbReference type="PANTHER" id="PTHR21666">
    <property type="entry name" value="PEPTIDASE-RELATED"/>
    <property type="match status" value="1"/>
</dbReference>
<evidence type="ECO:0000313" key="4">
    <source>
        <dbReference type="EMBL" id="SFL49166.1"/>
    </source>
</evidence>
<protein>
    <submittedName>
        <fullName evidence="4">Peptidase family M23</fullName>
    </submittedName>
</protein>
<dbReference type="RefSeq" id="WP_093090415.1">
    <property type="nucleotide sequence ID" value="NZ_FOTQ01000001.1"/>
</dbReference>
<dbReference type="Proteomes" id="UP000199144">
    <property type="component" value="Unassembled WGS sequence"/>
</dbReference>
<organism evidence="4 5">
    <name type="scientific">Shimia aestuarii</name>
    <dbReference type="NCBI Taxonomy" id="254406"/>
    <lineage>
        <taxon>Bacteria</taxon>
        <taxon>Pseudomonadati</taxon>
        <taxon>Pseudomonadota</taxon>
        <taxon>Alphaproteobacteria</taxon>
        <taxon>Rhodobacterales</taxon>
        <taxon>Roseobacteraceae</taxon>
    </lineage>
</organism>
<proteinExistence type="predicted"/>
<evidence type="ECO:0000256" key="2">
    <source>
        <dbReference type="SAM" id="SignalP"/>
    </source>
</evidence>
<dbReference type="OrthoDB" id="5489603at2"/>
<dbReference type="CDD" id="cd12797">
    <property type="entry name" value="M23_peptidase"/>
    <property type="match status" value="1"/>
</dbReference>
<dbReference type="PANTHER" id="PTHR21666:SF289">
    <property type="entry name" value="L-ALA--D-GLU ENDOPEPTIDASE"/>
    <property type="match status" value="1"/>
</dbReference>
<dbReference type="EMBL" id="FOTQ01000001">
    <property type="protein sequence ID" value="SFL49166.1"/>
    <property type="molecule type" value="Genomic_DNA"/>
</dbReference>
<keyword evidence="5" id="KW-1185">Reference proteome</keyword>
<feature type="domain" description="M23ase beta-sheet core" evidence="3">
    <location>
        <begin position="75"/>
        <end position="179"/>
    </location>
</feature>
<name>A0A1I4I660_9RHOB</name>